<dbReference type="PANTHER" id="PTHR42792">
    <property type="entry name" value="FLAGELLIN"/>
    <property type="match status" value="1"/>
</dbReference>
<keyword evidence="3" id="KW-0964">Secreted</keyword>
<organism evidence="6 7">
    <name type="scientific">Chromobacterium phragmitis</name>
    <dbReference type="NCBI Taxonomy" id="2202141"/>
    <lineage>
        <taxon>Bacteria</taxon>
        <taxon>Pseudomonadati</taxon>
        <taxon>Pseudomonadota</taxon>
        <taxon>Betaproteobacteria</taxon>
        <taxon>Neisseriales</taxon>
        <taxon>Chromobacteriaceae</taxon>
        <taxon>Chromobacterium</taxon>
    </lineage>
</organism>
<dbReference type="InterPro" id="IPR001029">
    <property type="entry name" value="Flagellin_N"/>
</dbReference>
<proteinExistence type="inferred from homology"/>
<dbReference type="Gene3D" id="6.10.10.10">
    <property type="entry name" value="Flagellar export chaperone, C-terminal domain"/>
    <property type="match status" value="1"/>
</dbReference>
<dbReference type="KEGG" id="chri:DK842_22090"/>
<evidence type="ECO:0000259" key="4">
    <source>
        <dbReference type="Pfam" id="PF00669"/>
    </source>
</evidence>
<dbReference type="PRINTS" id="PR00207">
    <property type="entry name" value="FLAGELLIN"/>
</dbReference>
<dbReference type="Proteomes" id="UP000252038">
    <property type="component" value="Chromosome"/>
</dbReference>
<dbReference type="EMBL" id="CP029554">
    <property type="protein sequence ID" value="AXE33704.1"/>
    <property type="molecule type" value="Genomic_DNA"/>
</dbReference>
<evidence type="ECO:0000256" key="2">
    <source>
        <dbReference type="ARBA" id="ARBA00023143"/>
    </source>
</evidence>
<comment type="similarity">
    <text evidence="1 3">Belongs to the bacterial flagellin family.</text>
</comment>
<dbReference type="InterPro" id="IPR046358">
    <property type="entry name" value="Flagellin_C"/>
</dbReference>
<keyword evidence="6" id="KW-0969">Cilium</keyword>
<feature type="domain" description="Flagellin C-terminal" evidence="5">
    <location>
        <begin position="299"/>
        <end position="382"/>
    </location>
</feature>
<dbReference type="AlphaFoldDB" id="A0A344UEK6"/>
<dbReference type="GO" id="GO:0005198">
    <property type="term" value="F:structural molecule activity"/>
    <property type="evidence" value="ECO:0007669"/>
    <property type="project" value="UniProtKB-UniRule"/>
</dbReference>
<dbReference type="RefSeq" id="WP_114063422.1">
    <property type="nucleotide sequence ID" value="NZ_CP029495.1"/>
</dbReference>
<dbReference type="GO" id="GO:0005576">
    <property type="term" value="C:extracellular region"/>
    <property type="evidence" value="ECO:0007669"/>
    <property type="project" value="UniProtKB-SubCell"/>
</dbReference>
<evidence type="ECO:0000256" key="1">
    <source>
        <dbReference type="ARBA" id="ARBA00005709"/>
    </source>
</evidence>
<dbReference type="GO" id="GO:0009288">
    <property type="term" value="C:bacterial-type flagellum"/>
    <property type="evidence" value="ECO:0007669"/>
    <property type="project" value="UniProtKB-SubCell"/>
</dbReference>
<protein>
    <recommendedName>
        <fullName evidence="3">Flagellin</fullName>
    </recommendedName>
</protein>
<evidence type="ECO:0000313" key="7">
    <source>
        <dbReference type="Proteomes" id="UP000252038"/>
    </source>
</evidence>
<accession>A0A344UEK6</accession>
<sequence length="384" mass="39812">MLSLHTNIAALNTKSNMNSTQTALSTSMTRLGTGLRINSAMDDAAGLQIATRLDAQSRGMTVAMKNAQNGISMLQTAEGALNEVTNILQRMKDLGTEGSNATTTADDKKAMQAEFNQLGKELTNIMKNTSFGGEKLLQGGKLTKALSFQIGAGADESMKLSLTGEMTSLDNALGKVSTQYEKEGGPAAGPAATAKLVAAKKLVVDGAKAELALDATKNAEYKSAIEAMVTAQGSIDPATQKDLKAANDVLTAAKAAWDGETDATKKLALQADLDKAVEGFASASAAGNSDEVGKTDTITSINAALDAVGTVRSALGANANRLDHVINNLSNVNNNTQAAKGRIMDTDYANESANMTAKQMLMQASTSMLKQSGGMSSMAMSLLQ</sequence>
<dbReference type="Pfam" id="PF00700">
    <property type="entry name" value="Flagellin_C"/>
    <property type="match status" value="1"/>
</dbReference>
<dbReference type="KEGG" id="chrb:DK843_04835"/>
<dbReference type="Gene3D" id="3.30.70.2120">
    <property type="match status" value="1"/>
</dbReference>
<keyword evidence="2 3" id="KW-0975">Bacterial flagellum</keyword>
<keyword evidence="6" id="KW-0282">Flagellum</keyword>
<dbReference type="SUPFAM" id="SSF64518">
    <property type="entry name" value="Phase 1 flagellin"/>
    <property type="match status" value="1"/>
</dbReference>
<comment type="subcellular location">
    <subcellularLocation>
        <location evidence="3">Secreted</location>
    </subcellularLocation>
    <subcellularLocation>
        <location evidence="3">Bacterial flagellum</location>
    </subcellularLocation>
</comment>
<dbReference type="Pfam" id="PF00669">
    <property type="entry name" value="Flagellin_N"/>
    <property type="match status" value="1"/>
</dbReference>
<evidence type="ECO:0000259" key="5">
    <source>
        <dbReference type="Pfam" id="PF00700"/>
    </source>
</evidence>
<gene>
    <name evidence="6" type="ORF">DK843_04835</name>
</gene>
<dbReference type="Gene3D" id="1.20.1330.10">
    <property type="entry name" value="f41 fragment of flagellin, N-terminal domain"/>
    <property type="match status" value="1"/>
</dbReference>
<comment type="function">
    <text evidence="3">Flagellin is the subunit protein which polymerizes to form the filaments of bacterial flagella.</text>
</comment>
<dbReference type="InterPro" id="IPR001492">
    <property type="entry name" value="Flagellin"/>
</dbReference>
<dbReference type="PANTHER" id="PTHR42792:SF2">
    <property type="entry name" value="FLAGELLIN"/>
    <property type="match status" value="1"/>
</dbReference>
<evidence type="ECO:0000313" key="6">
    <source>
        <dbReference type="EMBL" id="AXE33704.1"/>
    </source>
</evidence>
<keyword evidence="6" id="KW-0966">Cell projection</keyword>
<reference evidence="6 7" key="1">
    <citation type="submission" date="2018-05" db="EMBL/GenBank/DDBJ databases">
        <title>Genome sequencing, assembly and analysis of the novel insecticidal bacterium, Chromobacterium phragmitis.</title>
        <authorList>
            <person name="Sparks M.E."/>
            <person name="Blackburn M.B."/>
            <person name="Gundersen-Rindal D.E."/>
        </authorList>
    </citation>
    <scope>NUCLEOTIDE SEQUENCE [LARGE SCALE GENOMIC DNA]</scope>
    <source>
        <strain evidence="6">IIBBL 274-1</strain>
    </source>
</reference>
<feature type="domain" description="Flagellin N-terminal" evidence="4">
    <location>
        <begin position="6"/>
        <end position="139"/>
    </location>
</feature>
<dbReference type="InterPro" id="IPR042187">
    <property type="entry name" value="Flagellin_C_sub2"/>
</dbReference>
<evidence type="ECO:0000256" key="3">
    <source>
        <dbReference type="RuleBase" id="RU362073"/>
    </source>
</evidence>
<dbReference type="OrthoDB" id="9796789at2"/>
<name>A0A344UEK6_9NEIS</name>